<dbReference type="Pfam" id="PF00535">
    <property type="entry name" value="Glycos_transf_2"/>
    <property type="match status" value="1"/>
</dbReference>
<reference evidence="3" key="1">
    <citation type="submission" date="2025-08" db="UniProtKB">
        <authorList>
            <consortium name="RefSeq"/>
        </authorList>
    </citation>
    <scope>IDENTIFICATION</scope>
    <source>
        <tissue evidence="3">Testes</tissue>
    </source>
</reference>
<dbReference type="PANTHER" id="PTHR15046:SF3">
    <property type="entry name" value="BETA-1,4 N-ACETYLGALACTOSAMINYLTRANSFERASE 2-LIKE"/>
    <property type="match status" value="1"/>
</dbReference>
<gene>
    <name evidence="3" type="primary">LOC100378876</name>
</gene>
<keyword evidence="2" id="KW-1185">Reference proteome</keyword>
<sequence length="455" mass="52094">MREEMMREREAEECECDGGFHGPLKTSEKYRRKKEMEKWEGEQIRKQEPFVMCQAMSPISYVGAGIILEPLTSASLRGISIVDLPTMQGEQEFVVELISTNGLGTISVELSGRYRDTVGLAGQDSSKLKLYTTMNITDMNKVLKTLVYKSSVYDIDARDVIEVRYRGFSVHVHVHVKREPFPRLFDVQDSDDITKKVTVITKTFMRYGAVRTMIDSVHKYYPNMTIIVADDSEHPQKIAGNNVKHFIMPFAEGWFAGRNLALSQVRTPYFFILDDDMLFCDNTKLESLLKLLEDPKLNIDVVSARMENTDGQLMKLLFTTSIFERGNSKDGYCVNRVFNARHSYLDEYPDCELADEIPNAFLGRTLSVRSVGFDPMLDRVGHYEFLFDAMGKLKIASCKNVRVRHAQVRTPEYDKYRYADGVGKNKGFGGRALYSIYKNNLKCMSGMRQKGPHYM</sequence>
<feature type="domain" description="Glycosyltransferase 2-like" evidence="1">
    <location>
        <begin position="198"/>
        <end position="316"/>
    </location>
</feature>
<evidence type="ECO:0000313" key="2">
    <source>
        <dbReference type="Proteomes" id="UP000694865"/>
    </source>
</evidence>
<evidence type="ECO:0000313" key="3">
    <source>
        <dbReference type="RefSeq" id="XP_002737791.1"/>
    </source>
</evidence>
<dbReference type="RefSeq" id="XP_002737791.1">
    <property type="nucleotide sequence ID" value="XM_002737745.2"/>
</dbReference>
<dbReference type="PANTHER" id="PTHR15046">
    <property type="entry name" value="GLYCO_TRANS_2-LIKE DOMAIN-CONTAINING PROTEIN"/>
    <property type="match status" value="1"/>
</dbReference>
<proteinExistence type="predicted"/>
<accession>A0ABM0GUS1</accession>
<dbReference type="Gene3D" id="3.90.550.10">
    <property type="entry name" value="Spore Coat Polysaccharide Biosynthesis Protein SpsA, Chain A"/>
    <property type="match status" value="1"/>
</dbReference>
<dbReference type="Proteomes" id="UP000694865">
    <property type="component" value="Unplaced"/>
</dbReference>
<dbReference type="InterPro" id="IPR029044">
    <property type="entry name" value="Nucleotide-diphossugar_trans"/>
</dbReference>
<dbReference type="CDD" id="cd00761">
    <property type="entry name" value="Glyco_tranf_GTA_type"/>
    <property type="match status" value="1"/>
</dbReference>
<protein>
    <submittedName>
        <fullName evidence="3">Beta-1,4 N-acetylgalactosaminyltransferase 1-like</fullName>
    </submittedName>
</protein>
<organism evidence="2 3">
    <name type="scientific">Saccoglossus kowalevskii</name>
    <name type="common">Acorn worm</name>
    <dbReference type="NCBI Taxonomy" id="10224"/>
    <lineage>
        <taxon>Eukaryota</taxon>
        <taxon>Metazoa</taxon>
        <taxon>Hemichordata</taxon>
        <taxon>Enteropneusta</taxon>
        <taxon>Harrimaniidae</taxon>
        <taxon>Saccoglossus</taxon>
    </lineage>
</organism>
<evidence type="ECO:0000259" key="1">
    <source>
        <dbReference type="Pfam" id="PF00535"/>
    </source>
</evidence>
<dbReference type="SUPFAM" id="SSF53448">
    <property type="entry name" value="Nucleotide-diphospho-sugar transferases"/>
    <property type="match status" value="1"/>
</dbReference>
<dbReference type="GeneID" id="100378876"/>
<dbReference type="InterPro" id="IPR001173">
    <property type="entry name" value="Glyco_trans_2-like"/>
</dbReference>
<name>A0ABM0GUS1_SACKO</name>